<organism evidence="1 2">
    <name type="scientific">Salmonella enterica I</name>
    <dbReference type="NCBI Taxonomy" id="59201"/>
    <lineage>
        <taxon>Bacteria</taxon>
        <taxon>Pseudomonadati</taxon>
        <taxon>Pseudomonadota</taxon>
        <taxon>Gammaproteobacteria</taxon>
        <taxon>Enterobacterales</taxon>
        <taxon>Enterobacteriaceae</taxon>
        <taxon>Salmonella</taxon>
    </lineage>
</organism>
<dbReference type="AlphaFoldDB" id="A0A379Y2W9"/>
<sequence>MLIIFSGLPGSGKTSIARELAKELRATYLRIDTIEQAIRRYDNADINVGPMGYFVASDTARDNLAFGLTVIIDSVNPMKLTRDWYRDVALTAGVPYLEIEVVCSDVQEHRARVETRIGDIEGLPLPDWAAVINHDYEPWDRKRLVLDSAKLTVSESVAAVLASVDSV</sequence>
<dbReference type="InterPro" id="IPR027417">
    <property type="entry name" value="P-loop_NTPase"/>
</dbReference>
<dbReference type="PANTHER" id="PTHR37807">
    <property type="entry name" value="OS07G0160300 PROTEIN"/>
    <property type="match status" value="1"/>
</dbReference>
<dbReference type="PANTHER" id="PTHR37807:SF3">
    <property type="entry name" value="OS07G0160300 PROTEIN"/>
    <property type="match status" value="1"/>
</dbReference>
<protein>
    <submittedName>
        <fullName evidence="1">Chromatin associated protein KTI12</fullName>
    </submittedName>
</protein>
<dbReference type="Gene3D" id="3.40.50.300">
    <property type="entry name" value="P-loop containing nucleotide triphosphate hydrolases"/>
    <property type="match status" value="1"/>
</dbReference>
<gene>
    <name evidence="1" type="ORF">NCTC5798_06284</name>
</gene>
<evidence type="ECO:0000313" key="2">
    <source>
        <dbReference type="Proteomes" id="UP000255534"/>
    </source>
</evidence>
<accession>A0A379Y2W9</accession>
<dbReference type="EMBL" id="UGXK01000002">
    <property type="protein sequence ID" value="SUI40172.1"/>
    <property type="molecule type" value="Genomic_DNA"/>
</dbReference>
<evidence type="ECO:0000313" key="1">
    <source>
        <dbReference type="EMBL" id="SUI40172.1"/>
    </source>
</evidence>
<reference evidence="1 2" key="1">
    <citation type="submission" date="2018-06" db="EMBL/GenBank/DDBJ databases">
        <authorList>
            <consortium name="Pathogen Informatics"/>
            <person name="Doyle S."/>
        </authorList>
    </citation>
    <scope>NUCLEOTIDE SEQUENCE [LARGE SCALE GENOMIC DNA]</scope>
    <source>
        <strain evidence="1 2">NCTC5798</strain>
    </source>
</reference>
<dbReference type="Proteomes" id="UP000255534">
    <property type="component" value="Unassembled WGS sequence"/>
</dbReference>
<proteinExistence type="predicted"/>
<dbReference type="SUPFAM" id="SSF52540">
    <property type="entry name" value="P-loop containing nucleoside triphosphate hydrolases"/>
    <property type="match status" value="1"/>
</dbReference>
<name>A0A379Y2W9_SALET</name>
<dbReference type="Pfam" id="PF13671">
    <property type="entry name" value="AAA_33"/>
    <property type="match status" value="1"/>
</dbReference>